<feature type="domain" description="CHAD" evidence="1">
    <location>
        <begin position="4"/>
        <end position="284"/>
    </location>
</feature>
<proteinExistence type="predicted"/>
<keyword evidence="3" id="KW-1185">Reference proteome</keyword>
<dbReference type="Proteomes" id="UP000444980">
    <property type="component" value="Unassembled WGS sequence"/>
</dbReference>
<dbReference type="AlphaFoldDB" id="A0A7I9UVJ2"/>
<dbReference type="RefSeq" id="WP_161926202.1">
    <property type="nucleotide sequence ID" value="NZ_BJOU01000001.1"/>
</dbReference>
<dbReference type="PROSITE" id="PS51708">
    <property type="entry name" value="CHAD"/>
    <property type="match status" value="1"/>
</dbReference>
<dbReference type="EMBL" id="BJOU01000001">
    <property type="protein sequence ID" value="GED96780.1"/>
    <property type="molecule type" value="Genomic_DNA"/>
</dbReference>
<organism evidence="2 3">
    <name type="scientific">Gordonia crocea</name>
    <dbReference type="NCBI Taxonomy" id="589162"/>
    <lineage>
        <taxon>Bacteria</taxon>
        <taxon>Bacillati</taxon>
        <taxon>Actinomycetota</taxon>
        <taxon>Actinomycetes</taxon>
        <taxon>Mycobacteriales</taxon>
        <taxon>Gordoniaceae</taxon>
        <taxon>Gordonia</taxon>
    </lineage>
</organism>
<dbReference type="PANTHER" id="PTHR39339">
    <property type="entry name" value="SLR1444 PROTEIN"/>
    <property type="match status" value="1"/>
</dbReference>
<dbReference type="OrthoDB" id="9777271at2"/>
<dbReference type="PANTHER" id="PTHR39339:SF1">
    <property type="entry name" value="CHAD DOMAIN-CONTAINING PROTEIN"/>
    <property type="match status" value="1"/>
</dbReference>
<name>A0A7I9UVJ2_9ACTN</name>
<protein>
    <recommendedName>
        <fullName evidence="1">CHAD domain-containing protein</fullName>
    </recommendedName>
</protein>
<gene>
    <name evidence="2" type="ORF">nbrc107697_08190</name>
</gene>
<accession>A0A7I9UVJ2</accession>
<evidence type="ECO:0000313" key="2">
    <source>
        <dbReference type="EMBL" id="GED96780.1"/>
    </source>
</evidence>
<dbReference type="Pfam" id="PF05235">
    <property type="entry name" value="CHAD"/>
    <property type="match status" value="1"/>
</dbReference>
<evidence type="ECO:0000313" key="3">
    <source>
        <dbReference type="Proteomes" id="UP000444980"/>
    </source>
</evidence>
<dbReference type="SMART" id="SM00880">
    <property type="entry name" value="CHAD"/>
    <property type="match status" value="1"/>
</dbReference>
<dbReference type="Gene3D" id="1.40.20.10">
    <property type="entry name" value="CHAD domain"/>
    <property type="match status" value="1"/>
</dbReference>
<evidence type="ECO:0000259" key="1">
    <source>
        <dbReference type="PROSITE" id="PS51708"/>
    </source>
</evidence>
<dbReference type="InterPro" id="IPR007899">
    <property type="entry name" value="CHAD_dom"/>
</dbReference>
<dbReference type="InterPro" id="IPR038186">
    <property type="entry name" value="CHAD_dom_sf"/>
</dbReference>
<reference evidence="3" key="1">
    <citation type="submission" date="2019-06" db="EMBL/GenBank/DDBJ databases">
        <title>Gordonia isolated from sludge of a wastewater treatment plant.</title>
        <authorList>
            <person name="Tamura T."/>
            <person name="Aoyama K."/>
            <person name="Kang Y."/>
            <person name="Saito S."/>
            <person name="Akiyama N."/>
            <person name="Yazawa K."/>
            <person name="Gonoi T."/>
            <person name="Mikami Y."/>
        </authorList>
    </citation>
    <scope>NUCLEOTIDE SEQUENCE [LARGE SCALE GENOMIC DNA]</scope>
    <source>
        <strain evidence="3">NBRC 107697</strain>
    </source>
</reference>
<sequence>MDNHATLGTLVGDYADQQIAVILDAQDPLLIGSLDAVHPTRVAIRRLRSVLRTFDGVYRRGPSRRLDDELRWLANALGEARDVDVAHRRLTAALRSTPDRPSAQAASAALSSVVAQRSRAAWVHLGAALGSRRYARLRSTLADWRDDPPLRDHADLPADEALHHVAAADAELRRLIDRAVRAASRGHDSTARRVHSARKAGKRHRYAVELALPVLGDSARSLVDARAALQDLLGEQQDAVLTREFIAEVRRSAPPQAGPALDEALRREDLVVAGAAQVLARYSG</sequence>
<comment type="caution">
    <text evidence="2">The sequence shown here is derived from an EMBL/GenBank/DDBJ whole genome shotgun (WGS) entry which is preliminary data.</text>
</comment>